<dbReference type="InterPro" id="IPR043502">
    <property type="entry name" value="DNA/RNA_pol_sf"/>
</dbReference>
<dbReference type="EMBL" id="VEPZ02001723">
    <property type="protein sequence ID" value="KAE8661268.1"/>
    <property type="molecule type" value="Genomic_DNA"/>
</dbReference>
<evidence type="ECO:0008006" key="6">
    <source>
        <dbReference type="Google" id="ProtNLM"/>
    </source>
</evidence>
<sequence>MAKLIRHFKNNVPIVAYEDIKPYIDRIANATLVTSTKNVKNGAYVHQTDTETPCGLKASSLSTSLYKEECFRNIISQHHTSPIESIFCSDPKQSMYCQLLTGLIKRDEVRIISAAFSAALLRAIKFLEDYWTELCSNIRSGQLSDWITNSGCRNVISSTMEPNPQSAESIQNICVMSQYVETLKIYSGGLPIVSGMYVSSEAFCGINLDLLSEPSCASYTFLPSMAYFEFLPLDKDNLTVIISIQSRRRSKSDRISQHDTSIPIRRETESRAVTEAKTLVEPLGFIFRGYTSYADTTSIPGHYVLFWELKAKEGNEREEVDPNIMEDCCYRMEESLGILLLDEATSVVDTESERVGQETLDAVMVNQQPLREGYEKLICLSQGLRHWKRSMMLALSAKNKLDFIDGSIQAPDSSMVNQFNAWTRANNLVNSWLLNSVSKDIVASLLYHTTAAEILLNLGPSSSDWEGLFLCPTDSNGGAFLGPTDSTDSVSPESADSYDDVKYNVDGSVDHCKARLVAKGFTQVEGIDYMDTFSHVAKMTSFRVLLSLAATHKWHLLHLDLNNVFLNGTLDEEVYMKLPPGYKSELKGSNMQSPFEHSLFTKGCGNGFIALLVYVDDIVLAGEDLQALHEIQNYSSCPDTRRSTTGFCAFFGNSFVSWKSKKQAVVSRSSCEAEYRAMAMVAINLATHQVFHERTKHIEVYYHFVRDKVKASFLKLFHVRSSYQLADIFTKTLRPPIHRCFNAKLGPFNIHAHPA</sequence>
<dbReference type="Pfam" id="PF23572">
    <property type="entry name" value="GH3_C"/>
    <property type="match status" value="1"/>
</dbReference>
<evidence type="ECO:0000259" key="2">
    <source>
        <dbReference type="Pfam" id="PF14244"/>
    </source>
</evidence>
<feature type="domain" description="Reverse transcriptase Ty1/copia-type" evidence="1">
    <location>
        <begin position="510"/>
        <end position="585"/>
    </location>
</feature>
<dbReference type="Pfam" id="PF07727">
    <property type="entry name" value="RVT_2"/>
    <property type="match status" value="1"/>
</dbReference>
<comment type="caution">
    <text evidence="4">The sequence shown here is derived from an EMBL/GenBank/DDBJ whole genome shotgun (WGS) entry which is preliminary data.</text>
</comment>
<evidence type="ECO:0000313" key="5">
    <source>
        <dbReference type="Proteomes" id="UP000436088"/>
    </source>
</evidence>
<dbReference type="CDD" id="cd09272">
    <property type="entry name" value="RNase_HI_RT_Ty1"/>
    <property type="match status" value="1"/>
</dbReference>
<gene>
    <name evidence="4" type="ORF">F3Y22_tig00116925pilonHSYRG00047</name>
</gene>
<feature type="domain" description="GH3 C-terminal" evidence="3">
    <location>
        <begin position="271"/>
        <end position="336"/>
    </location>
</feature>
<evidence type="ECO:0000259" key="3">
    <source>
        <dbReference type="Pfam" id="PF23572"/>
    </source>
</evidence>
<name>A0A6A2WMT7_HIBSY</name>
<dbReference type="Gene3D" id="3.40.50.300">
    <property type="entry name" value="P-loop containing nucleotide triphosphate hydrolases"/>
    <property type="match status" value="1"/>
</dbReference>
<reference evidence="4" key="1">
    <citation type="submission" date="2019-09" db="EMBL/GenBank/DDBJ databases">
        <title>Draft genome information of white flower Hibiscus syriacus.</title>
        <authorList>
            <person name="Kim Y.-M."/>
        </authorList>
    </citation>
    <scope>NUCLEOTIDE SEQUENCE [LARGE SCALE GENOMIC DNA]</scope>
    <source>
        <strain evidence="4">YM2019G1</strain>
    </source>
</reference>
<accession>A0A6A2WMT7</accession>
<dbReference type="InterPro" id="IPR013103">
    <property type="entry name" value="RVT_2"/>
</dbReference>
<dbReference type="PANTHER" id="PTHR31901">
    <property type="entry name" value="GH3 DOMAIN-CONTAINING PROTEIN"/>
    <property type="match status" value="1"/>
</dbReference>
<dbReference type="InterPro" id="IPR029472">
    <property type="entry name" value="Copia-like_N"/>
</dbReference>
<dbReference type="GO" id="GO:0016881">
    <property type="term" value="F:acid-amino acid ligase activity"/>
    <property type="evidence" value="ECO:0007669"/>
    <property type="project" value="TreeGrafter"/>
</dbReference>
<protein>
    <recommendedName>
        <fullName evidence="6">Reverse transcriptase Ty1/copia-type domain-containing protein</fullName>
    </recommendedName>
</protein>
<proteinExistence type="predicted"/>
<dbReference type="Pfam" id="PF14244">
    <property type="entry name" value="Retrotran_gag_3"/>
    <property type="match status" value="1"/>
</dbReference>
<dbReference type="SUPFAM" id="SSF56672">
    <property type="entry name" value="DNA/RNA polymerases"/>
    <property type="match status" value="1"/>
</dbReference>
<dbReference type="PANTHER" id="PTHR31901:SF57">
    <property type="entry name" value="INDOLE-3-ACETIC ACID-AMIDO SYNTHETASE GH3.17-LIKE ISOFORM X3"/>
    <property type="match status" value="1"/>
</dbReference>
<organism evidence="4 5">
    <name type="scientific">Hibiscus syriacus</name>
    <name type="common">Rose of Sharon</name>
    <dbReference type="NCBI Taxonomy" id="106335"/>
    <lineage>
        <taxon>Eukaryota</taxon>
        <taxon>Viridiplantae</taxon>
        <taxon>Streptophyta</taxon>
        <taxon>Embryophyta</taxon>
        <taxon>Tracheophyta</taxon>
        <taxon>Spermatophyta</taxon>
        <taxon>Magnoliopsida</taxon>
        <taxon>eudicotyledons</taxon>
        <taxon>Gunneridae</taxon>
        <taxon>Pentapetalae</taxon>
        <taxon>rosids</taxon>
        <taxon>malvids</taxon>
        <taxon>Malvales</taxon>
        <taxon>Malvaceae</taxon>
        <taxon>Malvoideae</taxon>
        <taxon>Hibiscus</taxon>
    </lineage>
</organism>
<dbReference type="GO" id="GO:0005737">
    <property type="term" value="C:cytoplasm"/>
    <property type="evidence" value="ECO:0007669"/>
    <property type="project" value="TreeGrafter"/>
</dbReference>
<feature type="domain" description="Retrotransposon Copia-like N-terminal" evidence="2">
    <location>
        <begin position="385"/>
        <end position="412"/>
    </location>
</feature>
<evidence type="ECO:0000259" key="1">
    <source>
        <dbReference type="Pfam" id="PF07727"/>
    </source>
</evidence>
<dbReference type="Proteomes" id="UP000436088">
    <property type="component" value="Unassembled WGS sequence"/>
</dbReference>
<keyword evidence="5" id="KW-1185">Reference proteome</keyword>
<dbReference type="AlphaFoldDB" id="A0A6A2WMT7"/>
<dbReference type="InterPro" id="IPR055378">
    <property type="entry name" value="GH3_C"/>
</dbReference>
<dbReference type="Pfam" id="PF03321">
    <property type="entry name" value="GH3"/>
    <property type="match status" value="2"/>
</dbReference>
<dbReference type="InterPro" id="IPR027417">
    <property type="entry name" value="P-loop_NTPase"/>
</dbReference>
<evidence type="ECO:0000313" key="4">
    <source>
        <dbReference type="EMBL" id="KAE8661268.1"/>
    </source>
</evidence>
<dbReference type="InterPro" id="IPR004993">
    <property type="entry name" value="GH3"/>
</dbReference>